<sequence>MIPRGNGAGALMTRLRSTDGSMTILTTGVLVVILMVIAVGTSITGVHLERNRLQHAADGAALAATQALDPADLYGHGSGGVPSEADARSAAIEHLSTYPIDSTRTEDLDITGVQVDTDGTVRIQLSATTHPPLAGWFTRGTGIAVPLTVEGQARSR</sequence>
<evidence type="ECO:0000313" key="4">
    <source>
        <dbReference type="Proteomes" id="UP000644727"/>
    </source>
</evidence>
<feature type="domain" description="Putative Flp pilus-assembly TadG-like N-terminal" evidence="2">
    <location>
        <begin position="20"/>
        <end position="66"/>
    </location>
</feature>
<keyword evidence="4" id="KW-1185">Reference proteome</keyword>
<proteinExistence type="predicted"/>
<keyword evidence="1" id="KW-0812">Transmembrane</keyword>
<dbReference type="Proteomes" id="UP000644727">
    <property type="component" value="Unassembled WGS sequence"/>
</dbReference>
<organism evidence="3 4">
    <name type="scientific">Brachybacterium epidermidis</name>
    <dbReference type="NCBI Taxonomy" id="2781983"/>
    <lineage>
        <taxon>Bacteria</taxon>
        <taxon>Bacillati</taxon>
        <taxon>Actinomycetota</taxon>
        <taxon>Actinomycetes</taxon>
        <taxon>Micrococcales</taxon>
        <taxon>Dermabacteraceae</taxon>
        <taxon>Brachybacterium</taxon>
    </lineage>
</organism>
<evidence type="ECO:0000259" key="2">
    <source>
        <dbReference type="Pfam" id="PF13400"/>
    </source>
</evidence>
<accession>A0ABR9W0Z7</accession>
<dbReference type="Pfam" id="PF13400">
    <property type="entry name" value="Tad"/>
    <property type="match status" value="1"/>
</dbReference>
<evidence type="ECO:0000313" key="3">
    <source>
        <dbReference type="EMBL" id="MBE9402988.1"/>
    </source>
</evidence>
<feature type="transmembrane region" description="Helical" evidence="1">
    <location>
        <begin position="20"/>
        <end position="43"/>
    </location>
</feature>
<name>A0ABR9W0Z7_9MICO</name>
<keyword evidence="1" id="KW-1133">Transmembrane helix</keyword>
<comment type="caution">
    <text evidence="3">The sequence shown here is derived from an EMBL/GenBank/DDBJ whole genome shotgun (WGS) entry which is preliminary data.</text>
</comment>
<evidence type="ECO:0000256" key="1">
    <source>
        <dbReference type="SAM" id="Phobius"/>
    </source>
</evidence>
<protein>
    <recommendedName>
        <fullName evidence="2">Putative Flp pilus-assembly TadG-like N-terminal domain-containing protein</fullName>
    </recommendedName>
</protein>
<reference evidence="3 4" key="1">
    <citation type="submission" date="2020-10" db="EMBL/GenBank/DDBJ databases">
        <title>Draft genome and description of Brachybacterium epidermidis sp nov.</title>
        <authorList>
            <person name="Boxberger M."/>
            <person name="La Scola B."/>
        </authorList>
    </citation>
    <scope>NUCLEOTIDE SEQUENCE [LARGE SCALE GENOMIC DNA]</scope>
    <source>
        <strain evidence="3 4">Marseille-Q2903</strain>
    </source>
</reference>
<dbReference type="InterPro" id="IPR028087">
    <property type="entry name" value="Tad_N"/>
</dbReference>
<gene>
    <name evidence="3" type="ORF">IOE58_01810</name>
</gene>
<keyword evidence="1" id="KW-0472">Membrane</keyword>
<dbReference type="EMBL" id="JADEYR010000001">
    <property type="protein sequence ID" value="MBE9402988.1"/>
    <property type="molecule type" value="Genomic_DNA"/>
</dbReference>